<dbReference type="GO" id="GO:0035556">
    <property type="term" value="P:intracellular signal transduction"/>
    <property type="evidence" value="ECO:0007669"/>
    <property type="project" value="TreeGrafter"/>
</dbReference>
<organism evidence="9 10">
    <name type="scientific">Wallemia hederae</name>
    <dbReference type="NCBI Taxonomy" id="1540922"/>
    <lineage>
        <taxon>Eukaryota</taxon>
        <taxon>Fungi</taxon>
        <taxon>Dikarya</taxon>
        <taxon>Basidiomycota</taxon>
        <taxon>Wallemiomycotina</taxon>
        <taxon>Wallemiomycetes</taxon>
        <taxon>Wallemiales</taxon>
        <taxon>Wallemiaceae</taxon>
        <taxon>Wallemia</taxon>
    </lineage>
</organism>
<dbReference type="SUPFAM" id="SSF56112">
    <property type="entry name" value="Protein kinase-like (PK-like)"/>
    <property type="match status" value="1"/>
</dbReference>
<dbReference type="Pfam" id="PF00069">
    <property type="entry name" value="Pkinase"/>
    <property type="match status" value="1"/>
</dbReference>
<dbReference type="Gene3D" id="1.10.510.10">
    <property type="entry name" value="Transferase(Phosphotransferase) domain 1"/>
    <property type="match status" value="1"/>
</dbReference>
<keyword evidence="4" id="KW-0547">Nucleotide-binding</keyword>
<dbReference type="InterPro" id="IPR008271">
    <property type="entry name" value="Ser/Thr_kinase_AS"/>
</dbReference>
<gene>
    <name evidence="9" type="ORF">E3P99_01356</name>
</gene>
<accession>A0A4T0FQE0</accession>
<proteinExistence type="inferred from homology"/>
<evidence type="ECO:0000256" key="4">
    <source>
        <dbReference type="ARBA" id="ARBA00022741"/>
    </source>
</evidence>
<evidence type="ECO:0000313" key="10">
    <source>
        <dbReference type="Proteomes" id="UP000310189"/>
    </source>
</evidence>
<keyword evidence="10" id="KW-1185">Reference proteome</keyword>
<keyword evidence="5" id="KW-0418">Kinase</keyword>
<keyword evidence="6" id="KW-0067">ATP-binding</keyword>
<protein>
    <recommendedName>
        <fullName evidence="8">Protein kinase domain-containing protein</fullName>
    </recommendedName>
</protein>
<dbReference type="PANTHER" id="PTHR24346:SF82">
    <property type="entry name" value="KP78A-RELATED"/>
    <property type="match status" value="1"/>
</dbReference>
<dbReference type="SMART" id="SM00220">
    <property type="entry name" value="S_TKc"/>
    <property type="match status" value="1"/>
</dbReference>
<evidence type="ECO:0000256" key="6">
    <source>
        <dbReference type="ARBA" id="ARBA00022840"/>
    </source>
</evidence>
<dbReference type="InterPro" id="IPR011009">
    <property type="entry name" value="Kinase-like_dom_sf"/>
</dbReference>
<feature type="domain" description="Protein kinase" evidence="8">
    <location>
        <begin position="36"/>
        <end position="316"/>
    </location>
</feature>
<feature type="region of interest" description="Disordered" evidence="7">
    <location>
        <begin position="256"/>
        <end position="282"/>
    </location>
</feature>
<name>A0A4T0FQE0_9BASI</name>
<dbReference type="InterPro" id="IPR000719">
    <property type="entry name" value="Prot_kinase_dom"/>
</dbReference>
<evidence type="ECO:0000313" key="9">
    <source>
        <dbReference type="EMBL" id="TIA90802.1"/>
    </source>
</evidence>
<feature type="compositionally biased region" description="Basic and acidic residues" evidence="7">
    <location>
        <begin position="382"/>
        <end position="405"/>
    </location>
</feature>
<evidence type="ECO:0000256" key="7">
    <source>
        <dbReference type="SAM" id="MobiDB-lite"/>
    </source>
</evidence>
<dbReference type="EMBL" id="SPNW01000016">
    <property type="protein sequence ID" value="TIA90802.1"/>
    <property type="molecule type" value="Genomic_DNA"/>
</dbReference>
<evidence type="ECO:0000256" key="3">
    <source>
        <dbReference type="ARBA" id="ARBA00022679"/>
    </source>
</evidence>
<dbReference type="GO" id="GO:0005524">
    <property type="term" value="F:ATP binding"/>
    <property type="evidence" value="ECO:0007669"/>
    <property type="project" value="UniProtKB-KW"/>
</dbReference>
<feature type="region of interest" description="Disordered" evidence="7">
    <location>
        <begin position="321"/>
        <end position="405"/>
    </location>
</feature>
<feature type="compositionally biased region" description="Basic residues" evidence="7">
    <location>
        <begin position="338"/>
        <end position="353"/>
    </location>
</feature>
<evidence type="ECO:0000259" key="8">
    <source>
        <dbReference type="PROSITE" id="PS50011"/>
    </source>
</evidence>
<dbReference type="OrthoDB" id="4062651at2759"/>
<dbReference type="AlphaFoldDB" id="A0A4T0FQE0"/>
<comment type="similarity">
    <text evidence="1">Belongs to the protein kinase superfamily. CAMK Ser/Thr protein kinase family. NIM1 subfamily.</text>
</comment>
<dbReference type="PROSITE" id="PS50011">
    <property type="entry name" value="PROTEIN_KINASE_DOM"/>
    <property type="match status" value="1"/>
</dbReference>
<evidence type="ECO:0000256" key="5">
    <source>
        <dbReference type="ARBA" id="ARBA00022777"/>
    </source>
</evidence>
<comment type="caution">
    <text evidence="9">The sequence shown here is derived from an EMBL/GenBank/DDBJ whole genome shotgun (WGS) entry which is preliminary data.</text>
</comment>
<keyword evidence="3" id="KW-0808">Transferase</keyword>
<evidence type="ECO:0000256" key="1">
    <source>
        <dbReference type="ARBA" id="ARBA00010791"/>
    </source>
</evidence>
<keyword evidence="2" id="KW-0723">Serine/threonine-protein kinase</keyword>
<dbReference type="Proteomes" id="UP000310189">
    <property type="component" value="Unassembled WGS sequence"/>
</dbReference>
<dbReference type="PROSITE" id="PS00108">
    <property type="entry name" value="PROTEIN_KINASE_ST"/>
    <property type="match status" value="1"/>
</dbReference>
<dbReference type="PANTHER" id="PTHR24346">
    <property type="entry name" value="MAP/MICROTUBULE AFFINITY-REGULATING KINASE"/>
    <property type="match status" value="1"/>
</dbReference>
<dbReference type="GO" id="GO:0005737">
    <property type="term" value="C:cytoplasm"/>
    <property type="evidence" value="ECO:0007669"/>
    <property type="project" value="TreeGrafter"/>
</dbReference>
<dbReference type="GO" id="GO:0004674">
    <property type="term" value="F:protein serine/threonine kinase activity"/>
    <property type="evidence" value="ECO:0007669"/>
    <property type="project" value="UniProtKB-KW"/>
</dbReference>
<evidence type="ECO:0000256" key="2">
    <source>
        <dbReference type="ARBA" id="ARBA00022527"/>
    </source>
</evidence>
<reference evidence="9 10" key="1">
    <citation type="submission" date="2019-03" db="EMBL/GenBank/DDBJ databases">
        <title>Sequencing 23 genomes of Wallemia ichthyophaga.</title>
        <authorList>
            <person name="Gostincar C."/>
        </authorList>
    </citation>
    <scope>NUCLEOTIDE SEQUENCE [LARGE SCALE GENOMIC DNA]</scope>
    <source>
        <strain evidence="9 10">EXF-5753</strain>
    </source>
</reference>
<sequence>MSNASSPISPALQFLSGFSANAHSNRINEGDSVDDFIIGSVLSSGSSALVRNAKHLPSSTAVAVRIVSYSTNKDDLRAEINRWINLNHENILPLLHFSESSNFLLTFSPICSTTLLTYLNKYHSSGMSVHKTHDVFFQLVSAVNYLHHHCSIVHRDLKLENILLDSAGSWVVSDFGLSQSLQETASLGDTGSLPYASPELIKPPTDLSSNERFNLLKKADVWALGCILYALLSGKLPFTDSFVPRLQMKILGGNYKRLSSGSRSRERSSTRSRSRSRVRGTDEADELAAMSVLEMCLNSNADLRPYIEDILNTPWLARGHPPSHALARQSTHSDPSRRSRSSSRTRTHSRSRSRSATPSRSRSRSRARNANAMSQPWGHLSPVDERDNSGEERERGRPTAKRELL</sequence>